<gene>
    <name evidence="2" type="ORF">ABE541_17630</name>
</gene>
<keyword evidence="3" id="KW-1185">Reference proteome</keyword>
<evidence type="ECO:0000313" key="2">
    <source>
        <dbReference type="EMBL" id="MEN5379088.1"/>
    </source>
</evidence>
<keyword evidence="2" id="KW-0255">Endonuclease</keyword>
<dbReference type="InterPro" id="IPR007560">
    <property type="entry name" value="Restrct_endonuc_IV_Mrr"/>
</dbReference>
<feature type="domain" description="Restriction endonuclease type IV Mrr" evidence="1">
    <location>
        <begin position="135"/>
        <end position="250"/>
    </location>
</feature>
<dbReference type="Pfam" id="PF04471">
    <property type="entry name" value="Mrr_cat"/>
    <property type="match status" value="1"/>
</dbReference>
<proteinExistence type="predicted"/>
<dbReference type="Gene3D" id="3.40.1350.10">
    <property type="match status" value="1"/>
</dbReference>
<dbReference type="InterPro" id="IPR011856">
    <property type="entry name" value="tRNA_endonuc-like_dom_sf"/>
</dbReference>
<dbReference type="PANTHER" id="PTHR30015">
    <property type="entry name" value="MRR RESTRICTION SYSTEM PROTEIN"/>
    <property type="match status" value="1"/>
</dbReference>
<sequence length="253" mass="29449">MSLKEITQEAFENYNFNREPTLLGIVNEKRWFADNKANIIGTVLIDNIDSDWSYVIMAKEEDDHYRFIDAKVSIKTEHLAVNELLSKIRGLTKNNKIEKELYNSNLFDSNSSIIVTDLNEEIKKFFKKYPQKLYDINPRKFEELIASILEDLGFDVELTQATRDGGRDIIANIKNKVTNFLAYVECKRYSPENKIGVGIIRQVSGVHYLQKPSKSIIVTTSFFTKDAMEEAKLIENQLQLRDFNNIKDWLDKY</sequence>
<dbReference type="InterPro" id="IPR052906">
    <property type="entry name" value="Type_IV_Methyl-Rstrct_Enzyme"/>
</dbReference>
<keyword evidence="2" id="KW-0378">Hydrolase</keyword>
<organism evidence="2 3">
    <name type="scientific">Sphingobacterium kitahiroshimense</name>
    <dbReference type="NCBI Taxonomy" id="470446"/>
    <lineage>
        <taxon>Bacteria</taxon>
        <taxon>Pseudomonadati</taxon>
        <taxon>Bacteroidota</taxon>
        <taxon>Sphingobacteriia</taxon>
        <taxon>Sphingobacteriales</taxon>
        <taxon>Sphingobacteriaceae</taxon>
        <taxon>Sphingobacterium</taxon>
    </lineage>
</organism>
<dbReference type="EMBL" id="JBDJNQ010000009">
    <property type="protein sequence ID" value="MEN5379088.1"/>
    <property type="molecule type" value="Genomic_DNA"/>
</dbReference>
<dbReference type="RefSeq" id="WP_346581878.1">
    <property type="nucleotide sequence ID" value="NZ_JBDJNQ010000009.1"/>
</dbReference>
<dbReference type="PANTHER" id="PTHR30015:SF6">
    <property type="entry name" value="SLL1429 PROTEIN"/>
    <property type="match status" value="1"/>
</dbReference>
<protein>
    <submittedName>
        <fullName evidence="2">Restriction endonuclease</fullName>
    </submittedName>
</protein>
<keyword evidence="2" id="KW-0540">Nuclease</keyword>
<dbReference type="GO" id="GO:0004519">
    <property type="term" value="F:endonuclease activity"/>
    <property type="evidence" value="ECO:0007669"/>
    <property type="project" value="UniProtKB-KW"/>
</dbReference>
<comment type="caution">
    <text evidence="2">The sequence shown here is derived from an EMBL/GenBank/DDBJ whole genome shotgun (WGS) entry which is preliminary data.</text>
</comment>
<accession>A0ABV0BYK4</accession>
<reference evidence="2 3" key="1">
    <citation type="submission" date="2024-04" db="EMBL/GenBank/DDBJ databases">
        <title>WGS of bacteria from Torrens River.</title>
        <authorList>
            <person name="Wyrsch E.R."/>
            <person name="Drigo B."/>
        </authorList>
    </citation>
    <scope>NUCLEOTIDE SEQUENCE [LARGE SCALE GENOMIC DNA]</scope>
    <source>
        <strain evidence="2 3">TWI391</strain>
    </source>
</reference>
<evidence type="ECO:0000259" key="1">
    <source>
        <dbReference type="Pfam" id="PF04471"/>
    </source>
</evidence>
<dbReference type="Proteomes" id="UP001409291">
    <property type="component" value="Unassembled WGS sequence"/>
</dbReference>
<dbReference type="SUPFAM" id="SSF52980">
    <property type="entry name" value="Restriction endonuclease-like"/>
    <property type="match status" value="1"/>
</dbReference>
<dbReference type="InterPro" id="IPR011335">
    <property type="entry name" value="Restrct_endonuc-II-like"/>
</dbReference>
<evidence type="ECO:0000313" key="3">
    <source>
        <dbReference type="Proteomes" id="UP001409291"/>
    </source>
</evidence>
<name>A0ABV0BYK4_9SPHI</name>